<keyword evidence="20" id="KW-0175">Coiled coil</keyword>
<dbReference type="InterPro" id="IPR001073">
    <property type="entry name" value="C1q_dom"/>
</dbReference>
<sequence>MKMKAEKRSPSSGGGGGSNGSAVLQGPAPFIQALAAASSQYQAYETYLENGMICLKHKIRNIEKKKAKLDDYKERLKQEELNQDQLDAVDKYEEVIHNLEFAKELQKTFVALNQELLKAQKKTLRREQLLRTEMEKRRLRTVLHIKYVLENFKQEHVQNDFRDGINGAFIISRKEISLLKDFCKLVCPERNERMALEDQIELVSNQMWELLEGADKIVVGSTYKHLKEAISKLLNCAYFDSIPVPHNGLLDDDAEDKIKEVQVTSKAVSGKDSESDRHFLCTTEMQPREFLNRQYLNKNDYAVKQPEKPRNWEAEYVGRKQEDVPKKWDADYISRKQQEETPPPKKWDNEYIDKKQDKESPKKWGAEYVNRKLEEQQPKKWDAQCVDVAETKRWESGSVPKESAEPKRILPEPKEKRDRASKQETEAKQVSKVVQQVTAEFCSTSSLPNDPELRRQKLQDLMSQIQGTCHFIQDSMLDSDTTSQSAIGSQKAAILLSAAVPKQQKQQNKAEIIPSPPKPASELNVLSNIGASSGSDDQSSLSGSISDLSGQTPQNSAARNSENEAYIPPPQLYQASTPISESLTQKSLETNQVTPLPNNQTASSTAITPASQGRVLQTPVFNVNAPLPPRSEQEVKSDAPYTPAFNQSLITASTQTPPQPVSLQNALTHDALTEDTIPVSNGTPVFLSHSQQNSALPRPNQAYFGSRGAVRGIPRGGRGIANAYRGSSNGYKGVQTGFDGYRGIPIPGNGTYGPFPNREYPGIPYTPRESGYQQNYKRGVGVGPRGTMRGGLNYSTAGWSDSSQMSSPEQDSEHFNSVDSGQGDSRSITPVDMPVTSQAPTILPVHVYPLPQQMRVAFSTARTSNFTPGSLDQPIIFDLLLNNLGETFDFQLGRFTCPVNGTYVFIFHMLKLAVNVPLYVNLMKNDEVLCSAYANDGAPDHETASNHAVLQLFQGDQIWLRLHRGAIYGSSWKYSTFSGYLLYQD</sequence>
<dbReference type="SUPFAM" id="SSF49842">
    <property type="entry name" value="TNF-like"/>
    <property type="match status" value="1"/>
</dbReference>
<keyword evidence="13" id="KW-0652">Protein synthesis inhibitor</keyword>
<dbReference type="GO" id="GO:0090263">
    <property type="term" value="P:positive regulation of canonical Wnt signaling pathway"/>
    <property type="evidence" value="ECO:0007669"/>
    <property type="project" value="TreeGrafter"/>
</dbReference>
<dbReference type="Pfam" id="PF18293">
    <property type="entry name" value="Caprin-1_dimer"/>
    <property type="match status" value="1"/>
</dbReference>
<keyword evidence="4" id="KW-1003">Cell membrane</keyword>
<keyword evidence="24" id="KW-1185">Reference proteome</keyword>
<dbReference type="EMBL" id="BFAA01001010">
    <property type="protein sequence ID" value="GCB74544.1"/>
    <property type="molecule type" value="Genomic_DNA"/>
</dbReference>
<dbReference type="GO" id="GO:0003723">
    <property type="term" value="F:RNA binding"/>
    <property type="evidence" value="ECO:0007669"/>
    <property type="project" value="UniProtKB-KW"/>
</dbReference>
<keyword evidence="11" id="KW-0694">RNA-binding</keyword>
<feature type="domain" description="C1q" evidence="22">
    <location>
        <begin position="851"/>
        <end position="985"/>
    </location>
</feature>
<keyword evidence="7" id="KW-0341">Growth regulation</keyword>
<comment type="subunit">
    <text evidence="15">Homotrimer; via C1q domain. Found in a complex with LRP6, CCNY and CDK14 during G2/M stage; CAPRIN2 functions as a scaffold for the complex by binding to CCNY via its N terminus and to CDK14 via its C terminus. Interacts with LRP5. Interacts with LRP6.</text>
</comment>
<organism evidence="23 24">
    <name type="scientific">Scyliorhinus torazame</name>
    <name type="common">Cloudy catshark</name>
    <name type="synonym">Catulus torazame</name>
    <dbReference type="NCBI Taxonomy" id="75743"/>
    <lineage>
        <taxon>Eukaryota</taxon>
        <taxon>Metazoa</taxon>
        <taxon>Chordata</taxon>
        <taxon>Craniata</taxon>
        <taxon>Vertebrata</taxon>
        <taxon>Chondrichthyes</taxon>
        <taxon>Elasmobranchii</taxon>
        <taxon>Galeomorphii</taxon>
        <taxon>Galeoidea</taxon>
        <taxon>Carcharhiniformes</taxon>
        <taxon>Scyliorhinidae</taxon>
        <taxon>Scyliorhinus</taxon>
    </lineage>
</organism>
<evidence type="ECO:0000256" key="10">
    <source>
        <dbReference type="ARBA" id="ARBA00022837"/>
    </source>
</evidence>
<keyword evidence="5" id="KW-0963">Cytoplasm</keyword>
<feature type="region of interest" description="Disordered" evidence="21">
    <location>
        <begin position="1"/>
        <end position="21"/>
    </location>
</feature>
<evidence type="ECO:0000256" key="15">
    <source>
        <dbReference type="ARBA" id="ARBA00064065"/>
    </source>
</evidence>
<evidence type="ECO:0000256" key="21">
    <source>
        <dbReference type="SAM" id="MobiDB-lite"/>
    </source>
</evidence>
<feature type="region of interest" description="Disordered" evidence="21">
    <location>
        <begin position="792"/>
        <end position="827"/>
    </location>
</feature>
<dbReference type="OrthoDB" id="10062814at2759"/>
<evidence type="ECO:0000256" key="12">
    <source>
        <dbReference type="ARBA" id="ARBA00023136"/>
    </source>
</evidence>
<evidence type="ECO:0000256" key="3">
    <source>
        <dbReference type="ARBA" id="ARBA00007950"/>
    </source>
</evidence>
<evidence type="ECO:0000256" key="9">
    <source>
        <dbReference type="ARBA" id="ARBA00022782"/>
    </source>
</evidence>
<evidence type="ECO:0000256" key="17">
    <source>
        <dbReference type="ARBA" id="ARBA00078232"/>
    </source>
</evidence>
<comment type="caution">
    <text evidence="23">The sequence shown here is derived from an EMBL/GenBank/DDBJ whole genome shotgun (WGS) entry which is preliminary data.</text>
</comment>
<dbReference type="STRING" id="75743.A0A401PN19"/>
<evidence type="ECO:0000256" key="6">
    <source>
        <dbReference type="ARBA" id="ARBA00022553"/>
    </source>
</evidence>
<feature type="compositionally biased region" description="Polar residues" evidence="21">
    <location>
        <begin position="793"/>
        <end position="810"/>
    </location>
</feature>
<evidence type="ECO:0000256" key="5">
    <source>
        <dbReference type="ARBA" id="ARBA00022490"/>
    </source>
</evidence>
<evidence type="ECO:0000256" key="13">
    <source>
        <dbReference type="ARBA" id="ARBA00023193"/>
    </source>
</evidence>
<feature type="compositionally biased region" description="Low complexity" evidence="21">
    <location>
        <begin position="532"/>
        <end position="551"/>
    </location>
</feature>
<name>A0A401PN19_SCYTO</name>
<dbReference type="GO" id="GO:0030154">
    <property type="term" value="P:cell differentiation"/>
    <property type="evidence" value="ECO:0007669"/>
    <property type="project" value="UniProtKB-KW"/>
</dbReference>
<dbReference type="GO" id="GO:0046872">
    <property type="term" value="F:metal ion binding"/>
    <property type="evidence" value="ECO:0007669"/>
    <property type="project" value="UniProtKB-KW"/>
</dbReference>
<evidence type="ECO:0000256" key="19">
    <source>
        <dbReference type="ARBA" id="ARBA00081559"/>
    </source>
</evidence>
<dbReference type="OMA" id="SENEAYI"/>
<evidence type="ECO:0000256" key="11">
    <source>
        <dbReference type="ARBA" id="ARBA00022884"/>
    </source>
</evidence>
<evidence type="ECO:0000256" key="2">
    <source>
        <dbReference type="ARBA" id="ARBA00004496"/>
    </source>
</evidence>
<comment type="function">
    <text evidence="14">Promotes phosphorylation of the Wnt coreceptor LRP6, leading to increased activity of the canonical Wnt signaling pathway. Facilitates constitutive LRP6 phosphorylation by CDK14/CCNY during G2/M stage of the cell cycle, which may potentiate cells for Wnt signaling. May regulate the transport and translation of mRNAs, modulating for instance the expression of proteins involved in synaptic plasticity in neurons. Involved in regulation of growth as erythroblasts shift from a highly proliferative state towards their terminal phase of differentiation. May be involved in apoptosis.</text>
</comment>
<dbReference type="GO" id="GO:0005886">
    <property type="term" value="C:plasma membrane"/>
    <property type="evidence" value="ECO:0007669"/>
    <property type="project" value="UniProtKB-SubCell"/>
</dbReference>
<feature type="coiled-coil region" evidence="20">
    <location>
        <begin position="55"/>
        <end position="122"/>
    </location>
</feature>
<evidence type="ECO:0000256" key="8">
    <source>
        <dbReference type="ARBA" id="ARBA00022723"/>
    </source>
</evidence>
<dbReference type="InterPro" id="IPR041637">
    <property type="entry name" value="Caprin-1_dimer"/>
</dbReference>
<dbReference type="GO" id="GO:0005737">
    <property type="term" value="C:cytoplasm"/>
    <property type="evidence" value="ECO:0007669"/>
    <property type="project" value="UniProtKB-SubCell"/>
</dbReference>
<keyword evidence="12" id="KW-0472">Membrane</keyword>
<accession>A0A401PN19</accession>
<keyword evidence="8" id="KW-0479">Metal-binding</keyword>
<dbReference type="GO" id="GO:0017148">
    <property type="term" value="P:negative regulation of translation"/>
    <property type="evidence" value="ECO:0007669"/>
    <property type="project" value="UniProtKB-KW"/>
</dbReference>
<evidence type="ECO:0000256" key="7">
    <source>
        <dbReference type="ARBA" id="ARBA00022604"/>
    </source>
</evidence>
<comment type="similarity">
    <text evidence="3">Belongs to the caprin family.</text>
</comment>
<evidence type="ECO:0000256" key="4">
    <source>
        <dbReference type="ARBA" id="ARBA00022475"/>
    </source>
</evidence>
<dbReference type="InterPro" id="IPR022070">
    <property type="entry name" value="Caprin-1_C"/>
</dbReference>
<proteinExistence type="inferred from homology"/>
<evidence type="ECO:0000256" key="16">
    <source>
        <dbReference type="ARBA" id="ARBA00067331"/>
    </source>
</evidence>
<dbReference type="SMART" id="SM00110">
    <property type="entry name" value="C1Q"/>
    <property type="match status" value="1"/>
</dbReference>
<reference evidence="23 24" key="1">
    <citation type="journal article" date="2018" name="Nat. Ecol. Evol.">
        <title>Shark genomes provide insights into elasmobranch evolution and the origin of vertebrates.</title>
        <authorList>
            <person name="Hara Y"/>
            <person name="Yamaguchi K"/>
            <person name="Onimaru K"/>
            <person name="Kadota M"/>
            <person name="Koyanagi M"/>
            <person name="Keeley SD"/>
            <person name="Tatsumi K"/>
            <person name="Tanaka K"/>
            <person name="Motone F"/>
            <person name="Kageyama Y"/>
            <person name="Nozu R"/>
            <person name="Adachi N"/>
            <person name="Nishimura O"/>
            <person name="Nakagawa R"/>
            <person name="Tanegashima C"/>
            <person name="Kiyatake I"/>
            <person name="Matsumoto R"/>
            <person name="Murakumo K"/>
            <person name="Nishida K"/>
            <person name="Terakita A"/>
            <person name="Kuratani S"/>
            <person name="Sato K"/>
            <person name="Hyodo S Kuraku.S."/>
        </authorList>
    </citation>
    <scope>NUCLEOTIDE SEQUENCE [LARGE SCALE GENOMIC DNA]</scope>
</reference>
<evidence type="ECO:0000256" key="18">
    <source>
        <dbReference type="ARBA" id="ARBA00080108"/>
    </source>
</evidence>
<gene>
    <name evidence="23" type="ORF">scyTo_0003635</name>
</gene>
<keyword evidence="6" id="KW-0597">Phosphoprotein</keyword>
<dbReference type="FunFam" id="2.60.120.40:FF:000003">
    <property type="entry name" value="caprin-2 isoform X1"/>
    <property type="match status" value="1"/>
</dbReference>
<feature type="region of interest" description="Disordered" evidence="21">
    <location>
        <begin position="501"/>
        <end position="569"/>
    </location>
</feature>
<feature type="region of interest" description="Disordered" evidence="21">
    <location>
        <begin position="334"/>
        <end position="363"/>
    </location>
</feature>
<evidence type="ECO:0000256" key="1">
    <source>
        <dbReference type="ARBA" id="ARBA00004202"/>
    </source>
</evidence>
<dbReference type="Pfam" id="PF00386">
    <property type="entry name" value="C1q"/>
    <property type="match status" value="1"/>
</dbReference>
<dbReference type="InterPro" id="IPR008983">
    <property type="entry name" value="Tumour_necrosis_fac-like_dom"/>
</dbReference>
<dbReference type="Pfam" id="PF12287">
    <property type="entry name" value="Caprin-1_C"/>
    <property type="match status" value="1"/>
</dbReference>
<feature type="region of interest" description="Disordered" evidence="21">
    <location>
        <begin position="392"/>
        <end position="429"/>
    </location>
</feature>
<dbReference type="AlphaFoldDB" id="A0A401PN19"/>
<comment type="subcellular location">
    <subcellularLocation>
        <location evidence="1">Cell membrane</location>
        <topology evidence="1">Peripheral membrane protein</topology>
    </subcellularLocation>
    <subcellularLocation>
        <location evidence="2">Cytoplasm</location>
    </subcellularLocation>
</comment>
<dbReference type="Proteomes" id="UP000288216">
    <property type="component" value="Unassembled WGS sequence"/>
</dbReference>
<dbReference type="PRINTS" id="PR00007">
    <property type="entry name" value="COMPLEMNTC1Q"/>
</dbReference>
<dbReference type="PROSITE" id="PS50871">
    <property type="entry name" value="C1Q"/>
    <property type="match status" value="1"/>
</dbReference>
<dbReference type="Gene3D" id="2.60.120.40">
    <property type="match status" value="1"/>
</dbReference>
<feature type="compositionally biased region" description="Basic and acidic residues" evidence="21">
    <location>
        <begin position="402"/>
        <end position="429"/>
    </location>
</feature>
<evidence type="ECO:0000313" key="24">
    <source>
        <dbReference type="Proteomes" id="UP000288216"/>
    </source>
</evidence>
<protein>
    <recommendedName>
        <fullName evidence="16">Caprin-2</fullName>
    </recommendedName>
    <alternativeName>
        <fullName evidence="18">C1q domain-containing protein 1</fullName>
    </alternativeName>
    <alternativeName>
        <fullName evidence="17">Cytoplasmic activation/proliferation-associated protein 2</fullName>
    </alternativeName>
    <alternativeName>
        <fullName evidence="19">RNA granule protein 140</fullName>
    </alternativeName>
</protein>
<evidence type="ECO:0000259" key="22">
    <source>
        <dbReference type="PROSITE" id="PS50871"/>
    </source>
</evidence>
<feature type="compositionally biased region" description="Polar residues" evidence="21">
    <location>
        <begin position="817"/>
        <end position="827"/>
    </location>
</feature>
<evidence type="ECO:0000313" key="23">
    <source>
        <dbReference type="EMBL" id="GCB74544.1"/>
    </source>
</evidence>
<keyword evidence="10" id="KW-0106">Calcium</keyword>
<evidence type="ECO:0000256" key="14">
    <source>
        <dbReference type="ARBA" id="ARBA00059021"/>
    </source>
</evidence>
<dbReference type="InterPro" id="IPR028816">
    <property type="entry name" value="Caprin"/>
</dbReference>
<dbReference type="GO" id="GO:0005102">
    <property type="term" value="F:signaling receptor binding"/>
    <property type="evidence" value="ECO:0007669"/>
    <property type="project" value="TreeGrafter"/>
</dbReference>
<evidence type="ECO:0000256" key="20">
    <source>
        <dbReference type="SAM" id="Coils"/>
    </source>
</evidence>
<dbReference type="PANTHER" id="PTHR22922">
    <property type="entry name" value="GPI-ANCHORED PROTEIN P137"/>
    <property type="match status" value="1"/>
</dbReference>
<dbReference type="PANTHER" id="PTHR22922:SF5">
    <property type="entry name" value="CAPRIN-2"/>
    <property type="match status" value="1"/>
</dbReference>
<keyword evidence="9" id="KW-0221">Differentiation</keyword>